<protein>
    <submittedName>
        <fullName evidence="1">Uncharacterized protein</fullName>
    </submittedName>
</protein>
<reference evidence="1 2" key="1">
    <citation type="submission" date="2023-05" db="EMBL/GenBank/DDBJ databases">
        <title>B98-5 Cell Line De Novo Hybrid Assembly: An Optical Mapping Approach.</title>
        <authorList>
            <person name="Kananen K."/>
            <person name="Auerbach J.A."/>
            <person name="Kautto E."/>
            <person name="Blachly J.S."/>
        </authorList>
    </citation>
    <scope>NUCLEOTIDE SEQUENCE [LARGE SCALE GENOMIC DNA]</scope>
    <source>
        <strain evidence="1">B95-8</strain>
        <tissue evidence="1">Cell line</tissue>
    </source>
</reference>
<dbReference type="Proteomes" id="UP001266305">
    <property type="component" value="Unassembled WGS sequence"/>
</dbReference>
<evidence type="ECO:0000313" key="1">
    <source>
        <dbReference type="EMBL" id="KAK2084017.1"/>
    </source>
</evidence>
<accession>A0ABQ9TGZ2</accession>
<proteinExistence type="predicted"/>
<gene>
    <name evidence="1" type="ORF">P7K49_039253</name>
</gene>
<evidence type="ECO:0000313" key="2">
    <source>
        <dbReference type="Proteomes" id="UP001266305"/>
    </source>
</evidence>
<dbReference type="EMBL" id="JASSZA010000023">
    <property type="protein sequence ID" value="KAK2084017.1"/>
    <property type="molecule type" value="Genomic_DNA"/>
</dbReference>
<organism evidence="1 2">
    <name type="scientific">Saguinus oedipus</name>
    <name type="common">Cotton-top tamarin</name>
    <name type="synonym">Oedipomidas oedipus</name>
    <dbReference type="NCBI Taxonomy" id="9490"/>
    <lineage>
        <taxon>Eukaryota</taxon>
        <taxon>Metazoa</taxon>
        <taxon>Chordata</taxon>
        <taxon>Craniata</taxon>
        <taxon>Vertebrata</taxon>
        <taxon>Euteleostomi</taxon>
        <taxon>Mammalia</taxon>
        <taxon>Eutheria</taxon>
        <taxon>Euarchontoglires</taxon>
        <taxon>Primates</taxon>
        <taxon>Haplorrhini</taxon>
        <taxon>Platyrrhini</taxon>
        <taxon>Cebidae</taxon>
        <taxon>Callitrichinae</taxon>
        <taxon>Saguinus</taxon>
    </lineage>
</organism>
<sequence length="69" mass="8123">MITSYQLVHHGVVIRQQLEFHPRGPGIGILSRITMSVKSRRRMAKHKRITSCEVFYQGLLMRQELAFQR</sequence>
<keyword evidence="2" id="KW-1185">Reference proteome</keyword>
<comment type="caution">
    <text evidence="1">The sequence shown here is derived from an EMBL/GenBank/DDBJ whole genome shotgun (WGS) entry which is preliminary data.</text>
</comment>
<name>A0ABQ9TGZ2_SAGOE</name>